<reference evidence="3 4" key="1">
    <citation type="submission" date="2020-01" db="EMBL/GenBank/DDBJ databases">
        <title>Spongiivirga citrea KCTC 32990T.</title>
        <authorList>
            <person name="Wang G."/>
        </authorList>
    </citation>
    <scope>NUCLEOTIDE SEQUENCE [LARGE SCALE GENOMIC DNA]</scope>
    <source>
        <strain evidence="3 4">KCTC 32990</strain>
    </source>
</reference>
<dbReference type="PROSITE" id="PS51257">
    <property type="entry name" value="PROKAR_LIPOPROTEIN"/>
    <property type="match status" value="1"/>
</dbReference>
<keyword evidence="4" id="KW-1185">Reference proteome</keyword>
<evidence type="ECO:0000313" key="4">
    <source>
        <dbReference type="Proteomes" id="UP000474296"/>
    </source>
</evidence>
<comment type="caution">
    <text evidence="3">The sequence shown here is derived from an EMBL/GenBank/DDBJ whole genome shotgun (WGS) entry which is preliminary data.</text>
</comment>
<sequence length="552" mass="62857">MKHRFSFISAVIVAFITILSCAKIGNVEGGPKDEEPPLVEREDPPNGTVNFKGDRIRIYFDELIKLKDVQKQLIVSPPLKNPAELSPQGSPRKYVEIKINDTLKANTTYVFNFGQSIVDNNEENPYEFYKYVFSTGDYIDSLTLGGMVQDALKKDPDQFVSVMLYEIDSTYNDSIVYNKVPNYITNTLDSTITFELSNLKAGKYRLLALKDDASNNLYEPRDDKIGFISEEITIPTDSLYLVTLFKEKLPFRATTPSLISGNRIIFGYQGPKEKMNIKLLTKVADTFDYRITSDPVRDSLFYWFKGAPKDSIQFELPSADTTIVQTLFFKELGKDTLVLQPNQGRTLSLKKPFFISANTPLVSLDTTKITFFDRDSVAIPYQAKIDSINNQIDIDFEKEFEKGYQLTLFPGTVTDFFGEENDTILFSLGTKKLADYGTLKVTLQEVESYPIIVQVTNEKEEVVDELLVPEEAPSYYFEQLDPATYYIRIIYDTNGNGEWDTGNYLKGIQPERIIYNPTALEIRANWDITQDLTMTPKTYPDPAEIEVENDSL</sequence>
<evidence type="ECO:0000256" key="1">
    <source>
        <dbReference type="ARBA" id="ARBA00022729"/>
    </source>
</evidence>
<keyword evidence="1" id="KW-0732">Signal</keyword>
<dbReference type="InterPro" id="IPR032812">
    <property type="entry name" value="SbsA_Ig"/>
</dbReference>
<dbReference type="Proteomes" id="UP000474296">
    <property type="component" value="Unassembled WGS sequence"/>
</dbReference>
<dbReference type="RefSeq" id="WP_164031187.1">
    <property type="nucleotide sequence ID" value="NZ_JAABOQ010000003.1"/>
</dbReference>
<gene>
    <name evidence="3" type="ORF">GWK10_07680</name>
</gene>
<accession>A0A6M0CGX9</accession>
<evidence type="ECO:0000259" key="2">
    <source>
        <dbReference type="Pfam" id="PF13205"/>
    </source>
</evidence>
<feature type="domain" description="SbsA Ig-like" evidence="2">
    <location>
        <begin position="33"/>
        <end position="135"/>
    </location>
</feature>
<protein>
    <recommendedName>
        <fullName evidence="2">SbsA Ig-like domain-containing protein</fullName>
    </recommendedName>
</protein>
<name>A0A6M0CGX9_9FLAO</name>
<dbReference type="Pfam" id="PF13205">
    <property type="entry name" value="Big_5"/>
    <property type="match status" value="1"/>
</dbReference>
<evidence type="ECO:0000313" key="3">
    <source>
        <dbReference type="EMBL" id="NER17085.1"/>
    </source>
</evidence>
<proteinExistence type="predicted"/>
<dbReference type="AlphaFoldDB" id="A0A6M0CGX9"/>
<organism evidence="3 4">
    <name type="scientific">Spongiivirga citrea</name>
    <dbReference type="NCBI Taxonomy" id="1481457"/>
    <lineage>
        <taxon>Bacteria</taxon>
        <taxon>Pseudomonadati</taxon>
        <taxon>Bacteroidota</taxon>
        <taxon>Flavobacteriia</taxon>
        <taxon>Flavobacteriales</taxon>
        <taxon>Flavobacteriaceae</taxon>
        <taxon>Spongiivirga</taxon>
    </lineage>
</organism>
<dbReference type="EMBL" id="JAABOQ010000003">
    <property type="protein sequence ID" value="NER17085.1"/>
    <property type="molecule type" value="Genomic_DNA"/>
</dbReference>